<dbReference type="EMBL" id="JAFBCL010000001">
    <property type="protein sequence ID" value="MBM7811626.1"/>
    <property type="molecule type" value="Genomic_DNA"/>
</dbReference>
<sequence length="64" mass="6629">MPAAVEPGSGHRAAITFREDHGGSGPAPVCPILLTVLDAHARDRAEVGLALLARLAGPLHARDR</sequence>
<dbReference type="AlphaFoldDB" id="A0A8T8I659"/>
<evidence type="ECO:0000313" key="2">
    <source>
        <dbReference type="EMBL" id="MBM7811626.1"/>
    </source>
</evidence>
<accession>A0A8T8I659</accession>
<proteinExistence type="predicted"/>
<dbReference type="Proteomes" id="UP001195724">
    <property type="component" value="Unassembled WGS sequence"/>
</dbReference>
<evidence type="ECO:0000313" key="4">
    <source>
        <dbReference type="Proteomes" id="UP000671828"/>
    </source>
</evidence>
<dbReference type="EMBL" id="CP072788">
    <property type="protein sequence ID" value="QTR05414.1"/>
    <property type="molecule type" value="Genomic_DNA"/>
</dbReference>
<reference evidence="2 5" key="1">
    <citation type="submission" date="2021-01" db="EMBL/GenBank/DDBJ databases">
        <title>Sequencing the genomes of 1000 actinobacteria strains.</title>
        <authorList>
            <person name="Klenk H.-P."/>
        </authorList>
    </citation>
    <scope>NUCLEOTIDE SEQUENCE [LARGE SCALE GENOMIC DNA]</scope>
    <source>
        <strain evidence="2 5">DSM 44581</strain>
    </source>
</reference>
<organism evidence="3 4">
    <name type="scientific">Saccharothrix algeriensis</name>
    <dbReference type="NCBI Taxonomy" id="173560"/>
    <lineage>
        <taxon>Bacteria</taxon>
        <taxon>Bacillati</taxon>
        <taxon>Actinomycetota</taxon>
        <taxon>Actinomycetes</taxon>
        <taxon>Pseudonocardiales</taxon>
        <taxon>Pseudonocardiaceae</taxon>
        <taxon>Saccharothrix</taxon>
    </lineage>
</organism>
<gene>
    <name evidence="3" type="ORF">J7S33_12800</name>
    <name evidence="2" type="ORF">JOE68_002491</name>
</gene>
<protein>
    <submittedName>
        <fullName evidence="3">Uncharacterized protein</fullName>
    </submittedName>
</protein>
<reference evidence="3" key="2">
    <citation type="submission" date="2021-04" db="EMBL/GenBank/DDBJ databases">
        <title>Saccharothrix algeriensis WGS.</title>
        <authorList>
            <person name="Stuskova K."/>
            <person name="Hakalova E."/>
            <person name="Tebbal A.B."/>
            <person name="Eichmeier A."/>
        </authorList>
    </citation>
    <scope>NUCLEOTIDE SEQUENCE</scope>
    <source>
        <strain evidence="3">NRRL B-24137</strain>
    </source>
</reference>
<evidence type="ECO:0000313" key="3">
    <source>
        <dbReference type="EMBL" id="QTR05414.1"/>
    </source>
</evidence>
<evidence type="ECO:0000313" key="5">
    <source>
        <dbReference type="Proteomes" id="UP001195724"/>
    </source>
</evidence>
<evidence type="ECO:0000256" key="1">
    <source>
        <dbReference type="SAM" id="MobiDB-lite"/>
    </source>
</evidence>
<dbReference type="Proteomes" id="UP000671828">
    <property type="component" value="Chromosome"/>
</dbReference>
<feature type="region of interest" description="Disordered" evidence="1">
    <location>
        <begin position="1"/>
        <end position="25"/>
    </location>
</feature>
<keyword evidence="5" id="KW-1185">Reference proteome</keyword>
<name>A0A8T8I659_9PSEU</name>
<dbReference type="RefSeq" id="WP_204842492.1">
    <property type="nucleotide sequence ID" value="NZ_JAFBCL010000001.1"/>
</dbReference>